<dbReference type="OrthoDB" id="1900402at2"/>
<reference evidence="2 3" key="1">
    <citation type="submission" date="2019-03" db="EMBL/GenBank/DDBJ databases">
        <title>Genomic Encyclopedia of Type Strains, Phase IV (KMG-IV): sequencing the most valuable type-strain genomes for metagenomic binning, comparative biology and taxonomic classification.</title>
        <authorList>
            <person name="Goeker M."/>
        </authorList>
    </citation>
    <scope>NUCLEOTIDE SEQUENCE [LARGE SCALE GENOMIC DNA]</scope>
    <source>
        <strain evidence="2 3">DSM 45765</strain>
    </source>
</reference>
<dbReference type="Pfam" id="PF01261">
    <property type="entry name" value="AP_endonuc_2"/>
    <property type="match status" value="1"/>
</dbReference>
<proteinExistence type="predicted"/>
<dbReference type="PANTHER" id="PTHR12110">
    <property type="entry name" value="HYDROXYPYRUVATE ISOMERASE"/>
    <property type="match status" value="1"/>
</dbReference>
<accession>A0A4R2R358</accession>
<evidence type="ECO:0000259" key="1">
    <source>
        <dbReference type="Pfam" id="PF01261"/>
    </source>
</evidence>
<feature type="domain" description="Xylose isomerase-like TIM barrel" evidence="1">
    <location>
        <begin position="24"/>
        <end position="275"/>
    </location>
</feature>
<evidence type="ECO:0000313" key="3">
    <source>
        <dbReference type="Proteomes" id="UP000294911"/>
    </source>
</evidence>
<protein>
    <submittedName>
        <fullName evidence="2">Sugar phosphate isomerase/epimerase</fullName>
    </submittedName>
</protein>
<dbReference type="NCBIfam" id="NF035938">
    <property type="entry name" value="EboA_domain"/>
    <property type="match status" value="1"/>
</dbReference>
<dbReference type="RefSeq" id="WP_132874769.1">
    <property type="nucleotide sequence ID" value="NZ_SLXQ01000001.1"/>
</dbReference>
<dbReference type="InterPro" id="IPR047715">
    <property type="entry name" value="EboA_dom"/>
</dbReference>
<dbReference type="Gene3D" id="3.20.20.150">
    <property type="entry name" value="Divalent-metal-dependent TIM barrel enzymes"/>
    <property type="match status" value="1"/>
</dbReference>
<dbReference type="SUPFAM" id="SSF51658">
    <property type="entry name" value="Xylose isomerase-like"/>
    <property type="match status" value="1"/>
</dbReference>
<dbReference type="InterPro" id="IPR013022">
    <property type="entry name" value="Xyl_isomerase-like_TIM-brl"/>
</dbReference>
<name>A0A4R2R358_9PSEU</name>
<keyword evidence="2" id="KW-0413">Isomerase</keyword>
<gene>
    <name evidence="2" type="ORF">EV191_10149</name>
</gene>
<organism evidence="2 3">
    <name type="scientific">Tamaricihabitans halophyticus</name>
    <dbReference type="NCBI Taxonomy" id="1262583"/>
    <lineage>
        <taxon>Bacteria</taxon>
        <taxon>Bacillati</taxon>
        <taxon>Actinomycetota</taxon>
        <taxon>Actinomycetes</taxon>
        <taxon>Pseudonocardiales</taxon>
        <taxon>Pseudonocardiaceae</taxon>
        <taxon>Tamaricihabitans</taxon>
    </lineage>
</organism>
<keyword evidence="3" id="KW-1185">Reference proteome</keyword>
<dbReference type="AlphaFoldDB" id="A0A4R2R358"/>
<dbReference type="Proteomes" id="UP000294911">
    <property type="component" value="Unassembled WGS sequence"/>
</dbReference>
<dbReference type="GO" id="GO:0016853">
    <property type="term" value="F:isomerase activity"/>
    <property type="evidence" value="ECO:0007669"/>
    <property type="project" value="UniProtKB-KW"/>
</dbReference>
<dbReference type="InterPro" id="IPR036237">
    <property type="entry name" value="Xyl_isomerase-like_sf"/>
</dbReference>
<dbReference type="PANTHER" id="PTHR12110:SF52">
    <property type="entry name" value="XYLOSE ISOMERASE"/>
    <property type="match status" value="1"/>
</dbReference>
<dbReference type="InterPro" id="IPR050312">
    <property type="entry name" value="IolE/XylAMocC-like"/>
</dbReference>
<sequence length="476" mass="51555">MSTGLRFGYGTNGFANHRLDDAVEIIAELGYTGIALTLDHHHLDPFAPDATAQARRLAGRLRELGLRVVVETGARYLLDPRAKHAPTLLDDEPGPRLDFLQRALEIASELGADCVSYWSGSKPVELPDERAWQRMLDGTGTVLTRAEQVGVPLGLEPEPGMFVERLADALRLRAELGEPSLLGITLDIGHCIAVETDSLADCIRQAGPLLVNVQLDDMRSGVHEHLEFGTGEVNLAEGFAALSEVDYRGVAAVELPRHSHAAPVVAARSMDALRAAWRQVSPHPWLAEAEQRVATELTAIRGLFPAVGRKVGRQPLRSAEDPAGLVYGTVDDLARRQLIGVLVRNHDAAEVAAELAELYRYGDDAERRGVLRGLAELGPEAGAAGLPIVADALRTNDTRLIAAALGPFAERELDQHSWRHGVLKCLFVGVPTEAVAGLDRRSDAELRRMVRDFAAERTAAGRQVPADARRLLEGSQ</sequence>
<evidence type="ECO:0000313" key="2">
    <source>
        <dbReference type="EMBL" id="TCP56109.1"/>
    </source>
</evidence>
<comment type="caution">
    <text evidence="2">The sequence shown here is derived from an EMBL/GenBank/DDBJ whole genome shotgun (WGS) entry which is preliminary data.</text>
</comment>
<dbReference type="EMBL" id="SLXQ01000001">
    <property type="protein sequence ID" value="TCP56109.1"/>
    <property type="molecule type" value="Genomic_DNA"/>
</dbReference>